<evidence type="ECO:0000256" key="3">
    <source>
        <dbReference type="ARBA" id="ARBA00004721"/>
    </source>
</evidence>
<sequence>MTSFSVGQSLGLVLGTWVLWKIFNIAFPKDPFSNIAGPPSDSLLTGNIEKLMNKDGWENHQGFAKKYGRVFSFTTFLGRRSLYLYDPKAMHHIVVKDQYVYEEASDFILTNLRTFGPGLLSTLGNHHKKQRKMLNPVFSTAHMRDMTPTFYGVAHKLVKGMGQQVSAGQEIIDVLEWMTRTALELIGQSGFGYSFDDLEPDGEQHLFAQSLKNLFRAYNTGGIAFFRFTIHKYVFNWGGPRFQRWLVDALPWPALHELRDMVDVMDNTSKEILGATKRALAEGKDMSSRIGGGKDIMSILVKANMAASEEDKMPEHELLAQISTLTFAGMDTTSNALARILDILSKKPDIQEKIRQEITQAYEDNGGDLDFDTLMNLPYLDAVCRETLRLYSPVPFLAREANEDMILPLSKPIVGKDGREISEIFIPNGTRILLSLIHSNIDPNVWGPDSEEWKPERWLTPLPDSVIEAKIPGVYSHLMTFIGGNRACIGFKFSQLEMKVVLSLLLQTFKFDATGQKVMWQMNGITQPTTEDAELSAIGERKLQLPLKVSLLK</sequence>
<evidence type="ECO:0000256" key="2">
    <source>
        <dbReference type="ARBA" id="ARBA00004370"/>
    </source>
</evidence>
<dbReference type="InterPro" id="IPR001128">
    <property type="entry name" value="Cyt_P450"/>
</dbReference>
<keyword evidence="9" id="KW-0560">Oxidoreductase</keyword>
<dbReference type="OrthoDB" id="1470350at2759"/>
<dbReference type="EMBL" id="QPFP01000213">
    <property type="protein sequence ID" value="TEB18990.1"/>
    <property type="molecule type" value="Genomic_DNA"/>
</dbReference>
<evidence type="ECO:0000313" key="15">
    <source>
        <dbReference type="EMBL" id="TEB26357.1"/>
    </source>
</evidence>
<evidence type="ECO:0000256" key="5">
    <source>
        <dbReference type="ARBA" id="ARBA00022617"/>
    </source>
</evidence>
<dbReference type="GO" id="GO:0016020">
    <property type="term" value="C:membrane"/>
    <property type="evidence" value="ECO:0007669"/>
    <property type="project" value="UniProtKB-SubCell"/>
</dbReference>
<dbReference type="Gene3D" id="1.10.630.10">
    <property type="entry name" value="Cytochrome P450"/>
    <property type="match status" value="1"/>
</dbReference>
<keyword evidence="5 13" id="KW-0349">Heme</keyword>
<dbReference type="PANTHER" id="PTHR24305">
    <property type="entry name" value="CYTOCHROME P450"/>
    <property type="match status" value="1"/>
</dbReference>
<comment type="pathway">
    <text evidence="3">Secondary metabolite biosynthesis; terpenoid biosynthesis.</text>
</comment>
<dbReference type="GO" id="GO:0016705">
    <property type="term" value="F:oxidoreductase activity, acting on paired donors, with incorporation or reduction of molecular oxygen"/>
    <property type="evidence" value="ECO:0007669"/>
    <property type="project" value="InterPro"/>
</dbReference>
<feature type="binding site" description="axial binding residue" evidence="13">
    <location>
        <position position="488"/>
    </location>
    <ligand>
        <name>heme</name>
        <dbReference type="ChEBI" id="CHEBI:30413"/>
    </ligand>
    <ligandPart>
        <name>Fe</name>
        <dbReference type="ChEBI" id="CHEBI:18248"/>
    </ligandPart>
</feature>
<dbReference type="Proteomes" id="UP000298030">
    <property type="component" value="Unassembled WGS sequence"/>
</dbReference>
<dbReference type="InterPro" id="IPR036396">
    <property type="entry name" value="Cyt_P450_sf"/>
</dbReference>
<dbReference type="GO" id="GO:0004497">
    <property type="term" value="F:monooxygenase activity"/>
    <property type="evidence" value="ECO:0007669"/>
    <property type="project" value="UniProtKB-KW"/>
</dbReference>
<evidence type="ECO:0000313" key="14">
    <source>
        <dbReference type="EMBL" id="TEB18990.1"/>
    </source>
</evidence>
<evidence type="ECO:0000256" key="4">
    <source>
        <dbReference type="ARBA" id="ARBA00010617"/>
    </source>
</evidence>
<evidence type="ECO:0000256" key="9">
    <source>
        <dbReference type="ARBA" id="ARBA00023002"/>
    </source>
</evidence>
<comment type="cofactor">
    <cofactor evidence="1 13">
        <name>heme</name>
        <dbReference type="ChEBI" id="CHEBI:30413"/>
    </cofactor>
</comment>
<evidence type="ECO:0000256" key="6">
    <source>
        <dbReference type="ARBA" id="ARBA00022692"/>
    </source>
</evidence>
<evidence type="ECO:0000256" key="1">
    <source>
        <dbReference type="ARBA" id="ARBA00001971"/>
    </source>
</evidence>
<dbReference type="GO" id="GO:0005506">
    <property type="term" value="F:iron ion binding"/>
    <property type="evidence" value="ECO:0007669"/>
    <property type="project" value="InterPro"/>
</dbReference>
<keyword evidence="6" id="KW-0812">Transmembrane</keyword>
<keyword evidence="12" id="KW-0472">Membrane</keyword>
<keyword evidence="11" id="KW-0503">Monooxygenase</keyword>
<keyword evidence="10 13" id="KW-0408">Iron</keyword>
<evidence type="ECO:0000256" key="8">
    <source>
        <dbReference type="ARBA" id="ARBA00022989"/>
    </source>
</evidence>
<dbReference type="PRINTS" id="PR00385">
    <property type="entry name" value="P450"/>
</dbReference>
<name>A0A4Y7SBI2_COPMI</name>
<dbReference type="STRING" id="71717.A0A4Y7SBI2"/>
<proteinExistence type="inferred from homology"/>
<keyword evidence="8" id="KW-1133">Transmembrane helix</keyword>
<keyword evidence="7 13" id="KW-0479">Metal-binding</keyword>
<dbReference type="AlphaFoldDB" id="A0A4Y7SBI2"/>
<dbReference type="InterPro" id="IPR050121">
    <property type="entry name" value="Cytochrome_P450_monoxygenase"/>
</dbReference>
<comment type="similarity">
    <text evidence="4">Belongs to the cytochrome P450 family.</text>
</comment>
<comment type="caution">
    <text evidence="14">The sequence shown here is derived from an EMBL/GenBank/DDBJ whole genome shotgun (WGS) entry which is preliminary data.</text>
</comment>
<reference evidence="14 16" key="1">
    <citation type="journal article" date="2019" name="Nat. Ecol. Evol.">
        <title>Megaphylogeny resolves global patterns of mushroom evolution.</title>
        <authorList>
            <person name="Varga T."/>
            <person name="Krizsan K."/>
            <person name="Foldi C."/>
            <person name="Dima B."/>
            <person name="Sanchez-Garcia M."/>
            <person name="Sanchez-Ramirez S."/>
            <person name="Szollosi G.J."/>
            <person name="Szarkandi J.G."/>
            <person name="Papp V."/>
            <person name="Albert L."/>
            <person name="Andreopoulos W."/>
            <person name="Angelini C."/>
            <person name="Antonin V."/>
            <person name="Barry K.W."/>
            <person name="Bougher N.L."/>
            <person name="Buchanan P."/>
            <person name="Buyck B."/>
            <person name="Bense V."/>
            <person name="Catcheside P."/>
            <person name="Chovatia M."/>
            <person name="Cooper J."/>
            <person name="Damon W."/>
            <person name="Desjardin D."/>
            <person name="Finy P."/>
            <person name="Geml J."/>
            <person name="Haridas S."/>
            <person name="Hughes K."/>
            <person name="Justo A."/>
            <person name="Karasinski D."/>
            <person name="Kautmanova I."/>
            <person name="Kiss B."/>
            <person name="Kocsube S."/>
            <person name="Kotiranta H."/>
            <person name="LaButti K.M."/>
            <person name="Lechner B.E."/>
            <person name="Liimatainen K."/>
            <person name="Lipzen A."/>
            <person name="Lukacs Z."/>
            <person name="Mihaltcheva S."/>
            <person name="Morgado L.N."/>
            <person name="Niskanen T."/>
            <person name="Noordeloos M.E."/>
            <person name="Ohm R.A."/>
            <person name="Ortiz-Santana B."/>
            <person name="Ovrebo C."/>
            <person name="Racz N."/>
            <person name="Riley R."/>
            <person name="Savchenko A."/>
            <person name="Shiryaev A."/>
            <person name="Soop K."/>
            <person name="Spirin V."/>
            <person name="Szebenyi C."/>
            <person name="Tomsovsky M."/>
            <person name="Tulloss R.E."/>
            <person name="Uehling J."/>
            <person name="Grigoriev I.V."/>
            <person name="Vagvolgyi C."/>
            <person name="Papp T."/>
            <person name="Martin F.M."/>
            <person name="Miettinen O."/>
            <person name="Hibbett D.S."/>
            <person name="Nagy L.G."/>
        </authorList>
    </citation>
    <scope>NUCLEOTIDE SEQUENCE [LARGE SCALE GENOMIC DNA]</scope>
    <source>
        <strain evidence="14 16">FP101781</strain>
    </source>
</reference>
<protein>
    <submittedName>
        <fullName evidence="14">Cytochrome P450</fullName>
    </submittedName>
</protein>
<gene>
    <name evidence="15" type="ORF">FA13DRAFT_1737533</name>
    <name evidence="14" type="ORF">FA13DRAFT_1744877</name>
</gene>
<dbReference type="GO" id="GO:0020037">
    <property type="term" value="F:heme binding"/>
    <property type="evidence" value="ECO:0007669"/>
    <property type="project" value="InterPro"/>
</dbReference>
<keyword evidence="16" id="KW-1185">Reference proteome</keyword>
<dbReference type="PRINTS" id="PR00463">
    <property type="entry name" value="EP450I"/>
</dbReference>
<dbReference type="CDD" id="cd11069">
    <property type="entry name" value="CYP_FUM15-like"/>
    <property type="match status" value="1"/>
</dbReference>
<organism evidence="14 16">
    <name type="scientific">Coprinellus micaceus</name>
    <name type="common">Glistening ink-cap mushroom</name>
    <name type="synonym">Coprinus micaceus</name>
    <dbReference type="NCBI Taxonomy" id="71717"/>
    <lineage>
        <taxon>Eukaryota</taxon>
        <taxon>Fungi</taxon>
        <taxon>Dikarya</taxon>
        <taxon>Basidiomycota</taxon>
        <taxon>Agaricomycotina</taxon>
        <taxon>Agaricomycetes</taxon>
        <taxon>Agaricomycetidae</taxon>
        <taxon>Agaricales</taxon>
        <taxon>Agaricineae</taxon>
        <taxon>Psathyrellaceae</taxon>
        <taxon>Coprinellus</taxon>
    </lineage>
</organism>
<dbReference type="EMBL" id="QPFP01000049">
    <property type="protein sequence ID" value="TEB26357.1"/>
    <property type="molecule type" value="Genomic_DNA"/>
</dbReference>
<dbReference type="InterPro" id="IPR002401">
    <property type="entry name" value="Cyt_P450_E_grp-I"/>
</dbReference>
<evidence type="ECO:0000256" key="13">
    <source>
        <dbReference type="PIRSR" id="PIRSR602401-1"/>
    </source>
</evidence>
<evidence type="ECO:0000256" key="10">
    <source>
        <dbReference type="ARBA" id="ARBA00023004"/>
    </source>
</evidence>
<dbReference type="PANTHER" id="PTHR24305:SF166">
    <property type="entry name" value="CYTOCHROME P450 12A4, MITOCHONDRIAL-RELATED"/>
    <property type="match status" value="1"/>
</dbReference>
<comment type="subcellular location">
    <subcellularLocation>
        <location evidence="2">Membrane</location>
    </subcellularLocation>
</comment>
<dbReference type="Pfam" id="PF00067">
    <property type="entry name" value="p450"/>
    <property type="match status" value="1"/>
</dbReference>
<evidence type="ECO:0000313" key="16">
    <source>
        <dbReference type="Proteomes" id="UP000298030"/>
    </source>
</evidence>
<evidence type="ECO:0000256" key="7">
    <source>
        <dbReference type="ARBA" id="ARBA00022723"/>
    </source>
</evidence>
<accession>A0A4Y7SBI2</accession>
<evidence type="ECO:0000256" key="11">
    <source>
        <dbReference type="ARBA" id="ARBA00023033"/>
    </source>
</evidence>
<evidence type="ECO:0000256" key="12">
    <source>
        <dbReference type="ARBA" id="ARBA00023136"/>
    </source>
</evidence>
<dbReference type="SUPFAM" id="SSF48264">
    <property type="entry name" value="Cytochrome P450"/>
    <property type="match status" value="1"/>
</dbReference>